<dbReference type="RefSeq" id="WP_233051968.1">
    <property type="nucleotide sequence ID" value="NZ_JAIMJA010000005.1"/>
</dbReference>
<evidence type="ECO:0000313" key="1">
    <source>
        <dbReference type="EMBL" id="MCE2594428.1"/>
    </source>
</evidence>
<evidence type="ECO:0000313" key="2">
    <source>
        <dbReference type="Proteomes" id="UP001201273"/>
    </source>
</evidence>
<dbReference type="EMBL" id="JAIMJA010000005">
    <property type="protein sequence ID" value="MCE2594428.1"/>
    <property type="molecule type" value="Genomic_DNA"/>
</dbReference>
<organism evidence="1 2">
    <name type="scientific">Motilimonas cestriensis</name>
    <dbReference type="NCBI Taxonomy" id="2742685"/>
    <lineage>
        <taxon>Bacteria</taxon>
        <taxon>Pseudomonadati</taxon>
        <taxon>Pseudomonadota</taxon>
        <taxon>Gammaproteobacteria</taxon>
        <taxon>Alteromonadales</taxon>
        <taxon>Alteromonadales genera incertae sedis</taxon>
        <taxon>Motilimonas</taxon>
    </lineage>
</organism>
<sequence length="57" mass="6445">MFAEVNVELELTFDCPHCDKPQRTSEHGLNYDITVGAHDLTCTQCGQDFELNINAPY</sequence>
<name>A0ABS8W887_9GAMM</name>
<keyword evidence="2" id="KW-1185">Reference proteome</keyword>
<proteinExistence type="predicted"/>
<accession>A0ABS8W887</accession>
<dbReference type="Proteomes" id="UP001201273">
    <property type="component" value="Unassembled WGS sequence"/>
</dbReference>
<protein>
    <submittedName>
        <fullName evidence="1">Uncharacterized protein</fullName>
    </submittedName>
</protein>
<dbReference type="SUPFAM" id="SSF57783">
    <property type="entry name" value="Zinc beta-ribbon"/>
    <property type="match status" value="1"/>
</dbReference>
<comment type="caution">
    <text evidence="1">The sequence shown here is derived from an EMBL/GenBank/DDBJ whole genome shotgun (WGS) entry which is preliminary data.</text>
</comment>
<gene>
    <name evidence="1" type="ORF">K6Y31_06335</name>
</gene>
<reference evidence="1 2" key="1">
    <citation type="journal article" date="2022" name="Environ. Microbiol. Rep.">
        <title>Eco-phylogenetic analyses reveal divergent evolution of vitamin B12 metabolism in the marine bacterial family 'Psychromonadaceae'.</title>
        <authorList>
            <person name="Jin X."/>
            <person name="Yang Y."/>
            <person name="Cao H."/>
            <person name="Gao B."/>
            <person name="Zhao Z."/>
        </authorList>
    </citation>
    <scope>NUCLEOTIDE SEQUENCE [LARGE SCALE GENOMIC DNA]</scope>
    <source>
        <strain evidence="1 2">MKS20</strain>
    </source>
</reference>